<proteinExistence type="predicted"/>
<feature type="compositionally biased region" description="Polar residues" evidence="1">
    <location>
        <begin position="33"/>
        <end position="50"/>
    </location>
</feature>
<dbReference type="OMA" id="QPAMENS"/>
<dbReference type="FunCoup" id="H2YUF0">
    <property type="interactions" value="4"/>
</dbReference>
<feature type="compositionally biased region" description="Polar residues" evidence="1">
    <location>
        <begin position="61"/>
        <end position="71"/>
    </location>
</feature>
<feature type="compositionally biased region" description="Low complexity" evidence="1">
    <location>
        <begin position="91"/>
        <end position="105"/>
    </location>
</feature>
<name>H2YUF0_CIOSA</name>
<reference evidence="2" key="3">
    <citation type="submission" date="2025-09" db="UniProtKB">
        <authorList>
            <consortium name="Ensembl"/>
        </authorList>
    </citation>
    <scope>IDENTIFICATION</scope>
</reference>
<dbReference type="InParanoid" id="H2YUF0"/>
<dbReference type="Proteomes" id="UP000007875">
    <property type="component" value="Unassembled WGS sequence"/>
</dbReference>
<sequence>MEDATLDETTSTGIRPLPRRTLPPLQSGDKLENSNTTMSTDKSPSKQSVTPRKRRPKRQNVESTSQPAMENSSRSLPVPSSTSLEGGAELSPNTSATSTTASGNARARRRQGNRKTRKTPSPDVISNGHALTVNEEDVVPVERLDEVLSMTTLPGVPGKGGANS</sequence>
<accession>H2YUF0</accession>
<evidence type="ECO:0000256" key="1">
    <source>
        <dbReference type="SAM" id="MobiDB-lite"/>
    </source>
</evidence>
<feature type="region of interest" description="Disordered" evidence="1">
    <location>
        <begin position="1"/>
        <end position="131"/>
    </location>
</feature>
<feature type="compositionally biased region" description="Low complexity" evidence="1">
    <location>
        <begin position="72"/>
        <end position="84"/>
    </location>
</feature>
<protein>
    <submittedName>
        <fullName evidence="2">Uncharacterized protein</fullName>
    </submittedName>
</protein>
<dbReference type="HOGENOM" id="CLU_1622682_0_0_1"/>
<reference evidence="2" key="2">
    <citation type="submission" date="2025-08" db="UniProtKB">
        <authorList>
            <consortium name="Ensembl"/>
        </authorList>
    </citation>
    <scope>IDENTIFICATION</scope>
</reference>
<organism evidence="2 3">
    <name type="scientific">Ciona savignyi</name>
    <name type="common">Pacific transparent sea squirt</name>
    <dbReference type="NCBI Taxonomy" id="51511"/>
    <lineage>
        <taxon>Eukaryota</taxon>
        <taxon>Metazoa</taxon>
        <taxon>Chordata</taxon>
        <taxon>Tunicata</taxon>
        <taxon>Ascidiacea</taxon>
        <taxon>Phlebobranchia</taxon>
        <taxon>Cionidae</taxon>
        <taxon>Ciona</taxon>
    </lineage>
</organism>
<dbReference type="AlphaFoldDB" id="H2YUF0"/>
<feature type="compositionally biased region" description="Basic residues" evidence="1">
    <location>
        <begin position="106"/>
        <end position="118"/>
    </location>
</feature>
<dbReference type="GeneTree" id="ENSGT00660000097199"/>
<feature type="compositionally biased region" description="Low complexity" evidence="1">
    <location>
        <begin position="15"/>
        <end position="25"/>
    </location>
</feature>
<evidence type="ECO:0000313" key="2">
    <source>
        <dbReference type="Ensembl" id="ENSCSAVP00000008960.1"/>
    </source>
</evidence>
<dbReference type="Ensembl" id="ENSCSAVT00000009074.1">
    <property type="protein sequence ID" value="ENSCSAVP00000008960.1"/>
    <property type="gene ID" value="ENSCSAVG00000005301.1"/>
</dbReference>
<reference evidence="3" key="1">
    <citation type="submission" date="2003-08" db="EMBL/GenBank/DDBJ databases">
        <authorList>
            <person name="Birren B."/>
            <person name="Nusbaum C."/>
            <person name="Abebe A."/>
            <person name="Abouelleil A."/>
            <person name="Adekoya E."/>
            <person name="Ait-zahra M."/>
            <person name="Allen N."/>
            <person name="Allen T."/>
            <person name="An P."/>
            <person name="Anderson M."/>
            <person name="Anderson S."/>
            <person name="Arachchi H."/>
            <person name="Armbruster J."/>
            <person name="Bachantsang P."/>
            <person name="Baldwin J."/>
            <person name="Barry A."/>
            <person name="Bayul T."/>
            <person name="Blitshsteyn B."/>
            <person name="Bloom T."/>
            <person name="Blye J."/>
            <person name="Boguslavskiy L."/>
            <person name="Borowsky M."/>
            <person name="Boukhgalter B."/>
            <person name="Brunache A."/>
            <person name="Butler J."/>
            <person name="Calixte N."/>
            <person name="Calvo S."/>
            <person name="Camarata J."/>
            <person name="Campo K."/>
            <person name="Chang J."/>
            <person name="Cheshatsang Y."/>
            <person name="Citroen M."/>
            <person name="Collymore A."/>
            <person name="Considine T."/>
            <person name="Cook A."/>
            <person name="Cooke P."/>
            <person name="Corum B."/>
            <person name="Cuomo C."/>
            <person name="David R."/>
            <person name="Dawoe T."/>
            <person name="Degray S."/>
            <person name="Dodge S."/>
            <person name="Dooley K."/>
            <person name="Dorje P."/>
            <person name="Dorjee K."/>
            <person name="Dorris L."/>
            <person name="Duffey N."/>
            <person name="Dupes A."/>
            <person name="Elkins T."/>
            <person name="Engels R."/>
            <person name="Erickson J."/>
            <person name="Farina A."/>
            <person name="Faro S."/>
            <person name="Ferreira P."/>
            <person name="Fischer H."/>
            <person name="Fitzgerald M."/>
            <person name="Foley K."/>
            <person name="Gage D."/>
            <person name="Galagan J."/>
            <person name="Gearin G."/>
            <person name="Gnerre S."/>
            <person name="Gnirke A."/>
            <person name="Goyette A."/>
            <person name="Graham J."/>
            <person name="Grandbois E."/>
            <person name="Gyaltsen K."/>
            <person name="Hafez N."/>
            <person name="Hagopian D."/>
            <person name="Hagos B."/>
            <person name="Hall J."/>
            <person name="Hatcher B."/>
            <person name="Heller A."/>
            <person name="Higgins H."/>
            <person name="Honan T."/>
            <person name="Horn A."/>
            <person name="Houde N."/>
            <person name="Hughes L."/>
            <person name="Hulme W."/>
            <person name="Husby E."/>
            <person name="Iliev I."/>
            <person name="Jaffe D."/>
            <person name="Jones C."/>
            <person name="Kamal M."/>
            <person name="Kamat A."/>
            <person name="Kamvysselis M."/>
            <person name="Karlsson E."/>
            <person name="Kells C."/>
            <person name="Kieu A."/>
            <person name="Kisner P."/>
            <person name="Kodira C."/>
            <person name="Kulbokas E."/>
            <person name="Labutti K."/>
            <person name="Lama D."/>
            <person name="Landers T."/>
            <person name="Leger J."/>
            <person name="Levine S."/>
            <person name="Lewis D."/>
            <person name="Lewis T."/>
            <person name="Lindblad-toh K."/>
            <person name="Liu X."/>
            <person name="Lokyitsang T."/>
            <person name="Lokyitsang Y."/>
            <person name="Lucien O."/>
            <person name="Lui A."/>
            <person name="Ma L.J."/>
            <person name="Mabbitt R."/>
            <person name="Macdonald J."/>
            <person name="Maclean C."/>
            <person name="Major J."/>
            <person name="Manning J."/>
            <person name="Marabella R."/>
            <person name="Maru K."/>
            <person name="Matthews C."/>
            <person name="Mauceli E."/>
            <person name="Mccarthy M."/>
            <person name="Mcdonough S."/>
            <person name="Mcghee T."/>
            <person name="Meldrim J."/>
            <person name="Meneus L."/>
            <person name="Mesirov J."/>
            <person name="Mihalev A."/>
            <person name="Mihova T."/>
            <person name="Mikkelsen T."/>
            <person name="Mlenga V."/>
            <person name="Moru K."/>
            <person name="Mozes J."/>
            <person name="Mulrain L."/>
            <person name="Munson G."/>
            <person name="Naylor J."/>
            <person name="Newes C."/>
            <person name="Nguyen C."/>
            <person name="Nguyen N."/>
            <person name="Nguyen T."/>
            <person name="Nicol R."/>
            <person name="Nielsen C."/>
            <person name="Nizzari M."/>
            <person name="Norbu C."/>
            <person name="Norbu N."/>
            <person name="O'donnell P."/>
            <person name="Okoawo O."/>
            <person name="O'leary S."/>
            <person name="Omotosho B."/>
            <person name="O'neill K."/>
            <person name="Osman S."/>
            <person name="Parker S."/>
            <person name="Perrin D."/>
            <person name="Phunkhang P."/>
            <person name="Piqani B."/>
            <person name="Purcell S."/>
            <person name="Rachupka T."/>
            <person name="Ramasamy U."/>
            <person name="Rameau R."/>
            <person name="Ray V."/>
            <person name="Raymond C."/>
            <person name="Retta R."/>
            <person name="Richardson S."/>
            <person name="Rise C."/>
            <person name="Rodriguez J."/>
            <person name="Rogers J."/>
            <person name="Rogov P."/>
            <person name="Rutman M."/>
            <person name="Schupbach R."/>
            <person name="Seaman C."/>
            <person name="Settipalli S."/>
            <person name="Sharpe T."/>
            <person name="Sheridan J."/>
            <person name="Sherpa N."/>
            <person name="Shi J."/>
            <person name="Smirnov S."/>
            <person name="Smith C."/>
            <person name="Sougnez C."/>
            <person name="Spencer B."/>
            <person name="Stalker J."/>
            <person name="Stange-thomann N."/>
            <person name="Stavropoulos S."/>
            <person name="Stetson K."/>
            <person name="Stone C."/>
            <person name="Stone S."/>
            <person name="Stubbs M."/>
            <person name="Talamas J."/>
            <person name="Tchuinga P."/>
            <person name="Tenzing P."/>
            <person name="Tesfaye S."/>
            <person name="Theodore J."/>
            <person name="Thoulutsang Y."/>
            <person name="Topham K."/>
            <person name="Towey S."/>
            <person name="Tsamla T."/>
            <person name="Tsomo N."/>
            <person name="Vallee D."/>
            <person name="Vassiliev H."/>
            <person name="Venkataraman V."/>
            <person name="Vinson J."/>
            <person name="Vo A."/>
            <person name="Wade C."/>
            <person name="Wang S."/>
            <person name="Wangchuk T."/>
            <person name="Wangdi T."/>
            <person name="Whittaker C."/>
            <person name="Wilkinson J."/>
            <person name="Wu Y."/>
            <person name="Wyman D."/>
            <person name="Yadav S."/>
            <person name="Yang S."/>
            <person name="Yang X."/>
            <person name="Yeager S."/>
            <person name="Yee E."/>
            <person name="Young G."/>
            <person name="Zainoun J."/>
            <person name="Zembeck L."/>
            <person name="Zimmer A."/>
            <person name="Zody M."/>
            <person name="Lander E."/>
        </authorList>
    </citation>
    <scope>NUCLEOTIDE SEQUENCE [LARGE SCALE GENOMIC DNA]</scope>
</reference>
<keyword evidence="3" id="KW-1185">Reference proteome</keyword>
<evidence type="ECO:0000313" key="3">
    <source>
        <dbReference type="Proteomes" id="UP000007875"/>
    </source>
</evidence>